<evidence type="ECO:0000256" key="4">
    <source>
        <dbReference type="ARBA" id="ARBA00022840"/>
    </source>
</evidence>
<dbReference type="NCBIfam" id="NF003810">
    <property type="entry name" value="PRK05399.1"/>
    <property type="match status" value="1"/>
</dbReference>
<dbReference type="RefSeq" id="WP_382390785.1">
    <property type="nucleotide sequence ID" value="NZ_JBHUNA010000004.1"/>
</dbReference>
<dbReference type="InterPro" id="IPR016151">
    <property type="entry name" value="DNA_mismatch_repair_MutS_N"/>
</dbReference>
<dbReference type="PANTHER" id="PTHR11361:SF34">
    <property type="entry name" value="DNA MISMATCH REPAIR PROTEIN MSH1, MITOCHONDRIAL"/>
    <property type="match status" value="1"/>
</dbReference>
<feature type="binding site" evidence="7">
    <location>
        <begin position="606"/>
        <end position="613"/>
    </location>
    <ligand>
        <name>ATP</name>
        <dbReference type="ChEBI" id="CHEBI:30616"/>
    </ligand>
</feature>
<dbReference type="InterPro" id="IPR000432">
    <property type="entry name" value="DNA_mismatch_repair_MutS_C"/>
</dbReference>
<dbReference type="SUPFAM" id="SSF48334">
    <property type="entry name" value="DNA repair protein MutS, domain III"/>
    <property type="match status" value="1"/>
</dbReference>
<dbReference type="InterPro" id="IPR027417">
    <property type="entry name" value="P-loop_NTPase"/>
</dbReference>
<dbReference type="Gene3D" id="3.40.50.300">
    <property type="entry name" value="P-loop containing nucleotide triphosphate hydrolases"/>
    <property type="match status" value="1"/>
</dbReference>
<proteinExistence type="inferred from homology"/>
<dbReference type="PANTHER" id="PTHR11361">
    <property type="entry name" value="DNA MISMATCH REPAIR PROTEIN MUTS FAMILY MEMBER"/>
    <property type="match status" value="1"/>
</dbReference>
<dbReference type="Gene3D" id="1.10.1420.10">
    <property type="match status" value="2"/>
</dbReference>
<organism evidence="11 12">
    <name type="scientific">Lentibacillus juripiscarius</name>
    <dbReference type="NCBI Taxonomy" id="257446"/>
    <lineage>
        <taxon>Bacteria</taxon>
        <taxon>Bacillati</taxon>
        <taxon>Bacillota</taxon>
        <taxon>Bacilli</taxon>
        <taxon>Bacillales</taxon>
        <taxon>Bacillaceae</taxon>
        <taxon>Lentibacillus</taxon>
    </lineage>
</organism>
<dbReference type="SUPFAM" id="SSF52540">
    <property type="entry name" value="P-loop containing nucleoside triphosphate hydrolases"/>
    <property type="match status" value="1"/>
</dbReference>
<evidence type="ECO:0000256" key="8">
    <source>
        <dbReference type="NCBIfam" id="TIGR01070"/>
    </source>
</evidence>
<evidence type="ECO:0000256" key="9">
    <source>
        <dbReference type="RuleBase" id="RU003756"/>
    </source>
</evidence>
<dbReference type="InterPro" id="IPR045076">
    <property type="entry name" value="MutS"/>
</dbReference>
<comment type="similarity">
    <text evidence="1 7 9">Belongs to the DNA mismatch repair MutS family.</text>
</comment>
<dbReference type="PIRSF" id="PIRSF037677">
    <property type="entry name" value="DNA_mis_repair_Msh6"/>
    <property type="match status" value="1"/>
</dbReference>
<dbReference type="InterPro" id="IPR007696">
    <property type="entry name" value="DNA_mismatch_repair_MutS_core"/>
</dbReference>
<keyword evidence="12" id="KW-1185">Reference proteome</keyword>
<evidence type="ECO:0000256" key="1">
    <source>
        <dbReference type="ARBA" id="ARBA00006271"/>
    </source>
</evidence>
<keyword evidence="5 7" id="KW-0238">DNA-binding</keyword>
<comment type="caution">
    <text evidence="11">The sequence shown here is derived from an EMBL/GenBank/DDBJ whole genome shotgun (WGS) entry which is preliminary data.</text>
</comment>
<dbReference type="InterPro" id="IPR007695">
    <property type="entry name" value="DNA_mismatch_repair_MutS-lik_N"/>
</dbReference>
<gene>
    <name evidence="7 11" type="primary">mutS</name>
    <name evidence="11" type="ORF">ACFSUO_02545</name>
</gene>
<evidence type="ECO:0000313" key="11">
    <source>
        <dbReference type="EMBL" id="MFD2759869.1"/>
    </source>
</evidence>
<dbReference type="InterPro" id="IPR036187">
    <property type="entry name" value="DNA_mismatch_repair_MutS_sf"/>
</dbReference>
<dbReference type="PROSITE" id="PS00486">
    <property type="entry name" value="DNA_MISMATCH_REPAIR_2"/>
    <property type="match status" value="1"/>
</dbReference>
<dbReference type="HAMAP" id="MF_00096">
    <property type="entry name" value="MutS"/>
    <property type="match status" value="1"/>
</dbReference>
<comment type="function">
    <text evidence="7">This protein is involved in the repair of mismatches in DNA. It is possible that it carries out the mismatch recognition step. This protein has a weak ATPase activity.</text>
</comment>
<dbReference type="NCBIfam" id="TIGR01070">
    <property type="entry name" value="mutS1"/>
    <property type="match status" value="1"/>
</dbReference>
<dbReference type="Proteomes" id="UP001597502">
    <property type="component" value="Unassembled WGS sequence"/>
</dbReference>
<reference evidence="12" key="1">
    <citation type="journal article" date="2019" name="Int. J. Syst. Evol. Microbiol.">
        <title>The Global Catalogue of Microorganisms (GCM) 10K type strain sequencing project: providing services to taxonomists for standard genome sequencing and annotation.</title>
        <authorList>
            <consortium name="The Broad Institute Genomics Platform"/>
            <consortium name="The Broad Institute Genome Sequencing Center for Infectious Disease"/>
            <person name="Wu L."/>
            <person name="Ma J."/>
        </authorList>
    </citation>
    <scope>NUCLEOTIDE SEQUENCE [LARGE SCALE GENOMIC DNA]</scope>
    <source>
        <strain evidence="12">TISTR 1535</strain>
    </source>
</reference>
<sequence length="855" mass="96907">MAVHTPMMEQYLKIKADYKDAFLFFRLGDFYEMFFDDAVQAARELEITLTKRDGGKQDPIPMCGVPYHSAENYIKNLIDKGYKVAICEQVEDPKAAKGVVKREVVQLVTPGTVMENNMLAERDNNYIASLSHFSDGSYVIAYNDLSVGETNVALISGGWNAVMHELYNQPVKEMVISSELPETLQDELREKLSITLSYQDETTFNAEYRGLCSTLNDERLVQGFSRLLNYIQKTQKRSLDHLQPAGVIELDHYLSLDMFSKRNLELTETILKKGKHGSLLWVLDQTVTAMGTRMLKKWLDRPLLNEQDIEDRLNIVQGFLEGFMERDLLREALKSVYDLERLAGRIAYGNVNARDLLQLKQSVAKIPEIKHVLSQFDGAGIRALDDKLQYPEYLVTLLEQSLAEDPPVSITEGSIIKDGYHEKLDKYREASRNGKQWITGLEQKEKEETGIKSLKVGFNRVFGYYIEVTKANLHLLPEDRYERKQTLTNAERFITPELKEKEELILEAEEKSVDLEYELFHEIRDQVKEHIPSIQFLAEVISQIDVLQGFATVSEANGYTRPVFSQNCLSIKNGRHPVVEKVMNDDAFVPNDILLDDETSILLITGPNMSGKSTYMRQLALTVIMGQIGCYVPCDEAELLLFDQIFTRIGAADDLVSGQSTFMVEMLETNHAIANATENSLILLDEIGRGTSTYDGMALAQAIVEHIHDNIHAKTVFSTHYHELTTLEDTLDRLKNIHVRAEEHEGNVVFLHQVKEGAADQSYGIHVAKLADLPAPLIKRADTILDQLENSEEENAHETGQLSLFSGDSTHIEQKPAANESEAIIVQDLNNINLFEMTPLDAMNELHRLQKKAKK</sequence>
<keyword evidence="4 7" id="KW-0067">ATP-binding</keyword>
<evidence type="ECO:0000256" key="3">
    <source>
        <dbReference type="ARBA" id="ARBA00022763"/>
    </source>
</evidence>
<evidence type="ECO:0000256" key="7">
    <source>
        <dbReference type="HAMAP-Rule" id="MF_00096"/>
    </source>
</evidence>
<accession>A0ABW5V271</accession>
<keyword evidence="3 7" id="KW-0227">DNA damage</keyword>
<dbReference type="Pfam" id="PF05188">
    <property type="entry name" value="MutS_II"/>
    <property type="match status" value="1"/>
</dbReference>
<dbReference type="Pfam" id="PF00488">
    <property type="entry name" value="MutS_V"/>
    <property type="match status" value="1"/>
</dbReference>
<dbReference type="InterPro" id="IPR007860">
    <property type="entry name" value="DNA_mmatch_repair_MutS_con_dom"/>
</dbReference>
<dbReference type="Gene3D" id="3.30.420.110">
    <property type="entry name" value="MutS, connector domain"/>
    <property type="match status" value="1"/>
</dbReference>
<dbReference type="InterPro" id="IPR005748">
    <property type="entry name" value="DNA_mismatch_repair_MutS"/>
</dbReference>
<dbReference type="Pfam" id="PF05192">
    <property type="entry name" value="MutS_III"/>
    <property type="match status" value="1"/>
</dbReference>
<dbReference type="Pfam" id="PF01624">
    <property type="entry name" value="MutS_I"/>
    <property type="match status" value="1"/>
</dbReference>
<dbReference type="EMBL" id="JBHUNA010000004">
    <property type="protein sequence ID" value="MFD2759869.1"/>
    <property type="molecule type" value="Genomic_DNA"/>
</dbReference>
<name>A0ABW5V271_9BACI</name>
<dbReference type="SUPFAM" id="SSF55271">
    <property type="entry name" value="DNA repair protein MutS, domain I"/>
    <property type="match status" value="1"/>
</dbReference>
<keyword evidence="6 7" id="KW-0234">DNA repair</keyword>
<dbReference type="InterPro" id="IPR007861">
    <property type="entry name" value="DNA_mismatch_repair_MutS_clamp"/>
</dbReference>
<dbReference type="SUPFAM" id="SSF53150">
    <property type="entry name" value="DNA repair protein MutS, domain II"/>
    <property type="match status" value="1"/>
</dbReference>
<dbReference type="CDD" id="cd03284">
    <property type="entry name" value="ABC_MutS1"/>
    <property type="match status" value="1"/>
</dbReference>
<evidence type="ECO:0000256" key="6">
    <source>
        <dbReference type="ARBA" id="ARBA00023204"/>
    </source>
</evidence>
<dbReference type="SMART" id="SM00534">
    <property type="entry name" value="MUTSac"/>
    <property type="match status" value="1"/>
</dbReference>
<dbReference type="InterPro" id="IPR036678">
    <property type="entry name" value="MutS_con_dom_sf"/>
</dbReference>
<protein>
    <recommendedName>
        <fullName evidence="7 8">DNA mismatch repair protein MutS</fullName>
    </recommendedName>
</protein>
<feature type="domain" description="DNA mismatch repair proteins mutS family" evidence="10">
    <location>
        <begin position="680"/>
        <end position="696"/>
    </location>
</feature>
<evidence type="ECO:0000256" key="2">
    <source>
        <dbReference type="ARBA" id="ARBA00022741"/>
    </source>
</evidence>
<evidence type="ECO:0000256" key="5">
    <source>
        <dbReference type="ARBA" id="ARBA00023125"/>
    </source>
</evidence>
<evidence type="ECO:0000259" key="10">
    <source>
        <dbReference type="PROSITE" id="PS00486"/>
    </source>
</evidence>
<dbReference type="Pfam" id="PF05190">
    <property type="entry name" value="MutS_IV"/>
    <property type="match status" value="1"/>
</dbReference>
<evidence type="ECO:0000313" key="12">
    <source>
        <dbReference type="Proteomes" id="UP001597502"/>
    </source>
</evidence>
<keyword evidence="2 7" id="KW-0547">Nucleotide-binding</keyword>
<dbReference type="SMART" id="SM00533">
    <property type="entry name" value="MUTSd"/>
    <property type="match status" value="1"/>
</dbReference>
<dbReference type="InterPro" id="IPR017261">
    <property type="entry name" value="DNA_mismatch_repair_MutS/MSH"/>
</dbReference>
<dbReference type="Gene3D" id="3.40.1170.10">
    <property type="entry name" value="DNA repair protein MutS, domain I"/>
    <property type="match status" value="1"/>
</dbReference>